<proteinExistence type="predicted"/>
<keyword evidence="1" id="KW-0732">Signal</keyword>
<evidence type="ECO:0000256" key="1">
    <source>
        <dbReference type="SAM" id="SignalP"/>
    </source>
</evidence>
<comment type="caution">
    <text evidence="2">The sequence shown here is derived from an EMBL/GenBank/DDBJ whole genome shotgun (WGS) entry which is preliminary data.</text>
</comment>
<keyword evidence="3" id="KW-1185">Reference proteome</keyword>
<feature type="chain" id="PRO_5039398883" description="WD40 repeat protein" evidence="1">
    <location>
        <begin position="20"/>
        <end position="411"/>
    </location>
</feature>
<dbReference type="RefSeq" id="WP_141849097.1">
    <property type="nucleotide sequence ID" value="NZ_BAAAPR010000007.1"/>
</dbReference>
<evidence type="ECO:0000313" key="2">
    <source>
        <dbReference type="EMBL" id="TQJ09777.1"/>
    </source>
</evidence>
<reference evidence="2 3" key="1">
    <citation type="submission" date="2019-06" db="EMBL/GenBank/DDBJ databases">
        <title>Sequencing the genomes of 1000 actinobacteria strains.</title>
        <authorList>
            <person name="Klenk H.-P."/>
        </authorList>
    </citation>
    <scope>NUCLEOTIDE SEQUENCE [LARGE SCALE GENOMIC DNA]</scope>
    <source>
        <strain evidence="2 3">DSM 18607</strain>
    </source>
</reference>
<protein>
    <recommendedName>
        <fullName evidence="4">WD40 repeat protein</fullName>
    </recommendedName>
</protein>
<dbReference type="SUPFAM" id="SSF82171">
    <property type="entry name" value="DPP6 N-terminal domain-like"/>
    <property type="match status" value="1"/>
</dbReference>
<dbReference type="Proteomes" id="UP000317893">
    <property type="component" value="Unassembled WGS sequence"/>
</dbReference>
<organism evidence="2 3">
    <name type="scientific">Lapillicoccus jejuensis</name>
    <dbReference type="NCBI Taxonomy" id="402171"/>
    <lineage>
        <taxon>Bacteria</taxon>
        <taxon>Bacillati</taxon>
        <taxon>Actinomycetota</taxon>
        <taxon>Actinomycetes</taxon>
        <taxon>Micrococcales</taxon>
        <taxon>Intrasporangiaceae</taxon>
        <taxon>Lapillicoccus</taxon>
    </lineage>
</organism>
<evidence type="ECO:0000313" key="3">
    <source>
        <dbReference type="Proteomes" id="UP000317893"/>
    </source>
</evidence>
<dbReference type="OrthoDB" id="39703at2"/>
<name>A0A542E376_9MICO</name>
<sequence length="411" mass="42051">MRRSIIAILGGLAALVLPAAPAPSAAPVAAVVQAAPVVQVAAVSLDPRGRVVGAYPWSLQVSADGGTVLWASDDDVTTVAAGQQWYLLRRATGTVTLVSAAPDGTPADGMHLVSGAALSGDGSLVLLWDRDATTLLPDLGSAASVVLLRRPDTGATSVLRLPTVTTSTRGVARLRVQTAALSADARWVTVGGQVPQGAGAPYEAVVRLDRTTGTWTTLCGGEADGDRCRLTTSSPDGRYAALDRWPAPTVLHDAVTGVERAWPVDADGVPQPCVVAADSTRLVCERHSAQPTQPGGVDTTLVSRALPDLSVVTTLRLRGLVTVSAATAGAAQLAVEARRPGSRLSDAQRVDGATGARATVSVGPDGTPTTMAVHTAGMTADGAVLFTTPDRALADRPAKSRLPRAYLATVR</sequence>
<feature type="signal peptide" evidence="1">
    <location>
        <begin position="1"/>
        <end position="19"/>
    </location>
</feature>
<dbReference type="AlphaFoldDB" id="A0A542E376"/>
<dbReference type="EMBL" id="VFMN01000001">
    <property type="protein sequence ID" value="TQJ09777.1"/>
    <property type="molecule type" value="Genomic_DNA"/>
</dbReference>
<gene>
    <name evidence="2" type="ORF">FB458_2893</name>
</gene>
<accession>A0A542E376</accession>
<evidence type="ECO:0008006" key="4">
    <source>
        <dbReference type="Google" id="ProtNLM"/>
    </source>
</evidence>